<dbReference type="EMBL" id="OAPG01000021">
    <property type="protein sequence ID" value="SNX87770.1"/>
    <property type="molecule type" value="Genomic_DNA"/>
</dbReference>
<dbReference type="AlphaFoldDB" id="A0AAJ4XRZ0"/>
<proteinExistence type="predicted"/>
<accession>A0AAJ4XRZ0</accession>
<evidence type="ECO:0000256" key="1">
    <source>
        <dbReference type="SAM" id="SignalP"/>
    </source>
</evidence>
<organism evidence="2 3">
    <name type="scientific">Melanopsichium pennsylvanicum</name>
    <dbReference type="NCBI Taxonomy" id="63383"/>
    <lineage>
        <taxon>Eukaryota</taxon>
        <taxon>Fungi</taxon>
        <taxon>Dikarya</taxon>
        <taxon>Basidiomycota</taxon>
        <taxon>Ustilaginomycotina</taxon>
        <taxon>Ustilaginomycetes</taxon>
        <taxon>Ustilaginales</taxon>
        <taxon>Ustilaginaceae</taxon>
        <taxon>Melanopsichium</taxon>
    </lineage>
</organism>
<dbReference type="PANTHER" id="PTHR35560">
    <property type="entry name" value="BLL0132 PROTEIN"/>
    <property type="match status" value="1"/>
</dbReference>
<name>A0AAJ4XRZ0_9BASI</name>
<dbReference type="SUPFAM" id="SSF53474">
    <property type="entry name" value="alpha/beta-Hydrolases"/>
    <property type="match status" value="1"/>
</dbReference>
<sequence length="362" mass="39881">MVSQKCLLPIRPVVLLAHYSYVLAWEVDGAALNSLQWHSESTDAGGNIISLALYTDAWLNPIYGASIEQVVVHVHGRERDGLEAWTDMAAARARMFLDQHSKVLLVAPQFVRAPSFPIEDAAIEADQLADDQQYWAQFATWGEGGLSTTRKHPPCKGGVSSFEVLDAIICHFSDSSRYTALKRIVISGHSMGAQLVHRYSILGCPTRRAGLEIIYVVMNPASYLYFHAKRPGPATSSFYDLKPGLCRVDGFEGLSEKMYTYPGIDLGAQSFIDRFLRERQVHFIHGSADVGMGDERAQAMAQGANRVERAQNYQLHLDQMAAKIGVRGKWTVDWVAGVGHDGRSMATSDAALARIFTPSIAP</sequence>
<dbReference type="PANTHER" id="PTHR35560:SF3">
    <property type="entry name" value="PEPTIDASE S9 PROLYL OLIGOPEPTIDASE CATALYTIC DOMAIN-CONTAINING PROTEIN"/>
    <property type="match status" value="1"/>
</dbReference>
<evidence type="ECO:0000313" key="2">
    <source>
        <dbReference type="EMBL" id="SNX87770.1"/>
    </source>
</evidence>
<evidence type="ECO:0008006" key="4">
    <source>
        <dbReference type="Google" id="ProtNLM"/>
    </source>
</evidence>
<feature type="signal peptide" evidence="1">
    <location>
        <begin position="1"/>
        <end position="24"/>
    </location>
</feature>
<evidence type="ECO:0000313" key="3">
    <source>
        <dbReference type="Proteomes" id="UP001294444"/>
    </source>
</evidence>
<reference evidence="2" key="1">
    <citation type="submission" date="2023-10" db="EMBL/GenBank/DDBJ databases">
        <authorList>
            <person name="Guldener U."/>
        </authorList>
    </citation>
    <scope>NUCLEOTIDE SEQUENCE</scope>
    <source>
        <strain evidence="2">Mp4</strain>
    </source>
</reference>
<dbReference type="InterPro" id="IPR029058">
    <property type="entry name" value="AB_hydrolase_fold"/>
</dbReference>
<gene>
    <name evidence="2" type="ORF">MEPE_06481</name>
</gene>
<keyword evidence="3" id="KW-1185">Reference proteome</keyword>
<comment type="caution">
    <text evidence="2">The sequence shown here is derived from an EMBL/GenBank/DDBJ whole genome shotgun (WGS) entry which is preliminary data.</text>
</comment>
<dbReference type="Gene3D" id="3.40.50.1820">
    <property type="entry name" value="alpha/beta hydrolase"/>
    <property type="match status" value="1"/>
</dbReference>
<feature type="chain" id="PRO_5042470438" description="Transmembrane protein" evidence="1">
    <location>
        <begin position="25"/>
        <end position="362"/>
    </location>
</feature>
<keyword evidence="1" id="KW-0732">Signal</keyword>
<protein>
    <recommendedName>
        <fullName evidence="4">Transmembrane protein</fullName>
    </recommendedName>
</protein>
<dbReference type="Proteomes" id="UP001294444">
    <property type="component" value="Unassembled WGS sequence"/>
</dbReference>